<comment type="caution">
    <text evidence="11">The sequence shown here is derived from an EMBL/GenBank/DDBJ whole genome shotgun (WGS) entry which is preliminary data.</text>
</comment>
<dbReference type="PRINTS" id="PR00411">
    <property type="entry name" value="PNDRDTASEI"/>
</dbReference>
<feature type="domain" description="4Fe-4S ferredoxin-type" evidence="10">
    <location>
        <begin position="1041"/>
        <end position="1070"/>
    </location>
</feature>
<sequence length="1083" mass="118674">MVTFTINNRSVEVEQGTTVLQAAQDMGVKIPTLCHHKALSPYGGCRLCLVETDDGRRTRIQTACVFRAQEGLKVRTETERVVKARKIVLELLLARCPEVPEIRQIAEELGVTETRLKKRNETCILCGLCVRMCSERMGKSIVAFANRGMDRSVSPPFDAQSEACMGCGACAFICPTAAVHPEEFCARGMTMLPSRFDLGTGPRPVVSVAFPQAVPNTPAIDKEHCVYFQTGECQTCQAVCDAGAIDFEQTEKELNLKVGAVIVAPGYDRYYPDNRLEYNYQSLANVVTAPEFERMLSASGPYQGHLIRPSDHTEPQRIAFLQCVGSRDLECNRYCSAVCCMHATKEAIVAKEHAPGELETDIYFMDMRAFGKGFDRYYERAKSEYNVVYRRCRLPMVDAADNSDDLQINYLDETGQLQTQRYDLVVLSTALTPPANIEAFSEAAGVELNQYRFVDTKAFASEDTSRQGIYVCGAASEPKDIPETVIQASAAAARASELLAEARGTLVVEKEYPPERDISDEPPRVGVFVCHCGINISGVVDVEQVVEFAKGLPNVVHSEHSLYTCSQDNQQKIKETVEQHRLNRVVIASCTPRTHEALFQDTIREVGLNPFLLEFVSIREHCSWVHMADKARATEKAESLVAMAVAKARLLRAVHSASFAIRHEALVVGGGLAGMTAALSLAEQGFDLHLIEKEDALGGNLRKLHFTLSGDDPQELLARTIEQVQASDRIQVHLATRVKELSGYMGNYKTTLASCNGQASETVIEHGAVVVASGAAERPTDEYLYGQSDRVLTQKELEEKLDADDPQAALAETKTVAMIQCVGSREDDRMYCSRVCCANAIKNALKIKEISPETNVVIFYRDIRTYGFREAYYEQAREKGVLFVRYEPDNKPKVTGGQTPDAPVYVKAYDFILGEDICLAVDLLVLSTGIAPQADSEELAKALKVPLDQDGFFLEAHIKLRPVDFATDGIFLCGLAHSPKFVGETISQARAAAGRAATLLAKDSVQAKGRSAEVKQRLCAACGLCVGACPYGARKIDPDHAVAEVIEMLCQGCGACVAICPNAATTQVGFAKQEMLVAVDSLS</sequence>
<dbReference type="PROSITE" id="PS00198">
    <property type="entry name" value="4FE4S_FER_1"/>
    <property type="match status" value="3"/>
</dbReference>
<dbReference type="PANTHER" id="PTHR43498">
    <property type="entry name" value="FERREDOXIN:COB-COM HETERODISULFIDE REDUCTASE SUBUNIT A"/>
    <property type="match status" value="1"/>
</dbReference>
<dbReference type="Gene3D" id="3.10.20.740">
    <property type="match status" value="1"/>
</dbReference>
<dbReference type="InterPro" id="IPR001041">
    <property type="entry name" value="2Fe-2S_ferredoxin-type"/>
</dbReference>
<evidence type="ECO:0000256" key="1">
    <source>
        <dbReference type="ARBA" id="ARBA00001974"/>
    </source>
</evidence>
<dbReference type="SUPFAM" id="SSF54292">
    <property type="entry name" value="2Fe-2S ferredoxin-like"/>
    <property type="match status" value="1"/>
</dbReference>
<feature type="domain" description="4Fe-4S ferredoxin-type" evidence="10">
    <location>
        <begin position="153"/>
        <end position="184"/>
    </location>
</feature>
<dbReference type="GO" id="GO:0046872">
    <property type="term" value="F:metal ion binding"/>
    <property type="evidence" value="ECO:0007669"/>
    <property type="project" value="UniProtKB-KW"/>
</dbReference>
<dbReference type="GO" id="GO:0051539">
    <property type="term" value="F:4 iron, 4 sulfur cluster binding"/>
    <property type="evidence" value="ECO:0007669"/>
    <property type="project" value="UniProtKB-KW"/>
</dbReference>
<dbReference type="Pfam" id="PF13237">
    <property type="entry name" value="Fer4_10"/>
    <property type="match status" value="1"/>
</dbReference>
<gene>
    <name evidence="11" type="ORF">LCGC14_0015070</name>
</gene>
<dbReference type="Gene3D" id="3.50.50.60">
    <property type="entry name" value="FAD/NAD(P)-binding domain"/>
    <property type="match status" value="1"/>
</dbReference>
<dbReference type="EMBL" id="LAZR01000003">
    <property type="protein sequence ID" value="KKO11032.1"/>
    <property type="molecule type" value="Genomic_DNA"/>
</dbReference>
<feature type="domain" description="4Fe-4S ferredoxin-type" evidence="10">
    <location>
        <begin position="1010"/>
        <end position="1039"/>
    </location>
</feature>
<proteinExistence type="inferred from homology"/>
<comment type="cofactor">
    <cofactor evidence="1">
        <name>FAD</name>
        <dbReference type="ChEBI" id="CHEBI:57692"/>
    </cofactor>
</comment>
<dbReference type="PANTHER" id="PTHR43498:SF1">
    <property type="entry name" value="COB--COM HETERODISULFIDE REDUCTASE IRON-SULFUR SUBUNIT A"/>
    <property type="match status" value="1"/>
</dbReference>
<dbReference type="InterPro" id="IPR017900">
    <property type="entry name" value="4Fe4S_Fe_S_CS"/>
</dbReference>
<dbReference type="Pfam" id="PF13510">
    <property type="entry name" value="Fer2_4"/>
    <property type="match status" value="1"/>
</dbReference>
<protein>
    <submittedName>
        <fullName evidence="11">Uncharacterized protein</fullName>
    </submittedName>
</protein>
<keyword evidence="4" id="KW-0479">Metal-binding</keyword>
<keyword evidence="5" id="KW-0285">Flavoprotein</keyword>
<evidence type="ECO:0000256" key="5">
    <source>
        <dbReference type="ARBA" id="ARBA00022827"/>
    </source>
</evidence>
<feature type="domain" description="4Fe-4S ferredoxin-type" evidence="10">
    <location>
        <begin position="216"/>
        <end position="250"/>
    </location>
</feature>
<accession>A0A0F9YFT4</accession>
<evidence type="ECO:0000256" key="4">
    <source>
        <dbReference type="ARBA" id="ARBA00022723"/>
    </source>
</evidence>
<keyword evidence="6" id="KW-0560">Oxidoreductase</keyword>
<dbReference type="PROSITE" id="PS51085">
    <property type="entry name" value="2FE2S_FER_2"/>
    <property type="match status" value="1"/>
</dbReference>
<dbReference type="Gene3D" id="3.30.70.20">
    <property type="match status" value="2"/>
</dbReference>
<dbReference type="CDD" id="cd00207">
    <property type="entry name" value="fer2"/>
    <property type="match status" value="1"/>
</dbReference>
<organism evidence="11">
    <name type="scientific">marine sediment metagenome</name>
    <dbReference type="NCBI Taxonomy" id="412755"/>
    <lineage>
        <taxon>unclassified sequences</taxon>
        <taxon>metagenomes</taxon>
        <taxon>ecological metagenomes</taxon>
    </lineage>
</organism>
<dbReference type="InterPro" id="IPR036010">
    <property type="entry name" value="2Fe-2S_ferredoxin-like_sf"/>
</dbReference>
<dbReference type="SUPFAM" id="SSF54862">
    <property type="entry name" value="4Fe-4S ferredoxins"/>
    <property type="match status" value="2"/>
</dbReference>
<keyword evidence="3" id="KW-0004">4Fe-4S</keyword>
<dbReference type="Pfam" id="PF13450">
    <property type="entry name" value="NAD_binding_8"/>
    <property type="match status" value="1"/>
</dbReference>
<dbReference type="SUPFAM" id="SSF51971">
    <property type="entry name" value="Nucleotide-binding domain"/>
    <property type="match status" value="1"/>
</dbReference>
<evidence type="ECO:0000313" key="11">
    <source>
        <dbReference type="EMBL" id="KKO11032.1"/>
    </source>
</evidence>
<dbReference type="Pfam" id="PF12838">
    <property type="entry name" value="Fer4_7"/>
    <property type="match status" value="1"/>
</dbReference>
<dbReference type="GO" id="GO:0016491">
    <property type="term" value="F:oxidoreductase activity"/>
    <property type="evidence" value="ECO:0007669"/>
    <property type="project" value="UniProtKB-KW"/>
</dbReference>
<evidence type="ECO:0000256" key="6">
    <source>
        <dbReference type="ARBA" id="ARBA00023002"/>
    </source>
</evidence>
<dbReference type="SUPFAM" id="SSF51905">
    <property type="entry name" value="FAD/NAD(P)-binding domain"/>
    <property type="match status" value="1"/>
</dbReference>
<evidence type="ECO:0000259" key="9">
    <source>
        <dbReference type="PROSITE" id="PS51085"/>
    </source>
</evidence>
<keyword evidence="5" id="KW-0274">FAD</keyword>
<evidence type="ECO:0000256" key="2">
    <source>
        <dbReference type="ARBA" id="ARBA00006561"/>
    </source>
</evidence>
<keyword evidence="7" id="KW-0408">Iron</keyword>
<dbReference type="InterPro" id="IPR039650">
    <property type="entry name" value="HdrA-like"/>
</dbReference>
<evidence type="ECO:0000259" key="10">
    <source>
        <dbReference type="PROSITE" id="PS51379"/>
    </source>
</evidence>
<reference evidence="11" key="1">
    <citation type="journal article" date="2015" name="Nature">
        <title>Complex archaea that bridge the gap between prokaryotes and eukaryotes.</title>
        <authorList>
            <person name="Spang A."/>
            <person name="Saw J.H."/>
            <person name="Jorgensen S.L."/>
            <person name="Zaremba-Niedzwiedzka K."/>
            <person name="Martijn J."/>
            <person name="Lind A.E."/>
            <person name="van Eijk R."/>
            <person name="Schleper C."/>
            <person name="Guy L."/>
            <person name="Ettema T.J."/>
        </authorList>
    </citation>
    <scope>NUCLEOTIDE SEQUENCE</scope>
</reference>
<dbReference type="InterPro" id="IPR036188">
    <property type="entry name" value="FAD/NAD-bd_sf"/>
</dbReference>
<evidence type="ECO:0000256" key="7">
    <source>
        <dbReference type="ARBA" id="ARBA00023004"/>
    </source>
</evidence>
<evidence type="ECO:0000256" key="8">
    <source>
        <dbReference type="ARBA" id="ARBA00023014"/>
    </source>
</evidence>
<name>A0A0F9YFT4_9ZZZZ</name>
<evidence type="ECO:0000256" key="3">
    <source>
        <dbReference type="ARBA" id="ARBA00022485"/>
    </source>
</evidence>
<dbReference type="AlphaFoldDB" id="A0A0F9YFT4"/>
<keyword evidence="8" id="KW-0411">Iron-sulfur</keyword>
<dbReference type="InterPro" id="IPR017896">
    <property type="entry name" value="4Fe4S_Fe-S-bd"/>
</dbReference>
<comment type="similarity">
    <text evidence="2">Belongs to the HdrA family.</text>
</comment>
<feature type="domain" description="2Fe-2S ferredoxin-type" evidence="9">
    <location>
        <begin position="1"/>
        <end position="80"/>
    </location>
</feature>
<dbReference type="PROSITE" id="PS51379">
    <property type="entry name" value="4FE4S_FER_2"/>
    <property type="match status" value="4"/>
</dbReference>